<dbReference type="PROSITE" id="PS51384">
    <property type="entry name" value="FAD_FR"/>
    <property type="match status" value="1"/>
</dbReference>
<dbReference type="InterPro" id="IPR017938">
    <property type="entry name" value="Riboflavin_synthase-like_b-brl"/>
</dbReference>
<name>A0A433JJT5_9GAMM</name>
<dbReference type="SUPFAM" id="SSF63380">
    <property type="entry name" value="Riboflavin synthase domain-like"/>
    <property type="match status" value="1"/>
</dbReference>
<dbReference type="Pfam" id="PF00175">
    <property type="entry name" value="NAD_binding_1"/>
    <property type="match status" value="1"/>
</dbReference>
<dbReference type="SUPFAM" id="SSF52343">
    <property type="entry name" value="Ferredoxin reductase-like, C-terminal NADP-linked domain"/>
    <property type="match status" value="1"/>
</dbReference>
<dbReference type="GO" id="GO:0008218">
    <property type="term" value="P:bioluminescence"/>
    <property type="evidence" value="ECO:0007669"/>
    <property type="project" value="UniProtKB-KW"/>
</dbReference>
<keyword evidence="6" id="KW-1185">Reference proteome</keyword>
<evidence type="ECO:0000256" key="3">
    <source>
        <dbReference type="ARBA" id="ARBA00038177"/>
    </source>
</evidence>
<reference evidence="5 6" key="1">
    <citation type="submission" date="2018-12" db="EMBL/GenBank/DDBJ databases">
        <title>Legionella sp,whole genome shotgun sequence.</title>
        <authorList>
            <person name="Wu H."/>
        </authorList>
    </citation>
    <scope>NUCLEOTIDE SEQUENCE [LARGE SCALE GENOMIC DNA]</scope>
    <source>
        <strain evidence="6">km714</strain>
    </source>
</reference>
<sequence length="232" mass="26514">MSEQAVLARVDSISPLTDSIVQLILIPEQYVDYQAGQYLQILVGDEAYSYSIANAPLGSRKYELHMRHSRENPVVDNLLAQIKRDARVTIRLPLGKCHVHRLHADKPVIFIAGGTGFAPVKAMIEQLLITREQRAFELYWGARSKSDLYMDEQVLQWQKHVQHFQYFSLLSDVSKDTLASRVITRHRQDLAHWDIVMSGPFDMVYSTRDALLTHGAQAENLFADAFEFEANK</sequence>
<dbReference type="AlphaFoldDB" id="A0A433JJT5"/>
<protein>
    <submittedName>
        <fullName evidence="5">NAD(P)H-flavin reductase</fullName>
    </submittedName>
</protein>
<organism evidence="5 6">
    <name type="scientific">Legionella septentrionalis</name>
    <dbReference type="NCBI Taxonomy" id="2498109"/>
    <lineage>
        <taxon>Bacteria</taxon>
        <taxon>Pseudomonadati</taxon>
        <taxon>Pseudomonadota</taxon>
        <taxon>Gammaproteobacteria</taxon>
        <taxon>Legionellales</taxon>
        <taxon>Legionellaceae</taxon>
        <taxon>Legionella</taxon>
    </lineage>
</organism>
<accession>A0A433JJT5</accession>
<dbReference type="InterPro" id="IPR001433">
    <property type="entry name" value="OxRdtase_FAD/NAD-bd"/>
</dbReference>
<comment type="caution">
    <text evidence="5">The sequence shown here is derived from an EMBL/GenBank/DDBJ whole genome shotgun (WGS) entry which is preliminary data.</text>
</comment>
<comment type="similarity">
    <text evidence="3">Belongs to the Fre/LuxG FAD/NAD(P) flavoprotein oxidoreductase family.</text>
</comment>
<dbReference type="OrthoDB" id="9806195at2"/>
<dbReference type="RefSeq" id="WP_127032766.1">
    <property type="nucleotide sequence ID" value="NZ_RZGR01000011.1"/>
</dbReference>
<evidence type="ECO:0000313" key="6">
    <source>
        <dbReference type="Proteomes" id="UP000288012"/>
    </source>
</evidence>
<dbReference type="Proteomes" id="UP000288012">
    <property type="component" value="Unassembled WGS sequence"/>
</dbReference>
<dbReference type="InterPro" id="IPR017927">
    <property type="entry name" value="FAD-bd_FR_type"/>
</dbReference>
<dbReference type="InterPro" id="IPR050415">
    <property type="entry name" value="MRET"/>
</dbReference>
<keyword evidence="1" id="KW-0560">Oxidoreductase</keyword>
<gene>
    <name evidence="5" type="ORF">EKM59_04955</name>
</gene>
<dbReference type="InterPro" id="IPR039261">
    <property type="entry name" value="FNR_nucleotide-bd"/>
</dbReference>
<feature type="domain" description="FAD-binding FR-type" evidence="4">
    <location>
        <begin position="3"/>
        <end position="100"/>
    </location>
</feature>
<dbReference type="EMBL" id="RZGR01000011">
    <property type="protein sequence ID" value="RUQ88661.1"/>
    <property type="molecule type" value="Genomic_DNA"/>
</dbReference>
<evidence type="ECO:0000259" key="4">
    <source>
        <dbReference type="PROSITE" id="PS51384"/>
    </source>
</evidence>
<proteinExistence type="inferred from homology"/>
<dbReference type="PANTHER" id="PTHR47354:SF7">
    <property type="entry name" value="NAD(P)H-FLAVIN REDUCTASE"/>
    <property type="match status" value="1"/>
</dbReference>
<evidence type="ECO:0000256" key="2">
    <source>
        <dbReference type="ARBA" id="ARBA00023223"/>
    </source>
</evidence>
<evidence type="ECO:0000256" key="1">
    <source>
        <dbReference type="ARBA" id="ARBA00023002"/>
    </source>
</evidence>
<keyword evidence="2" id="KW-0455">Luminescence</keyword>
<dbReference type="PANTHER" id="PTHR47354">
    <property type="entry name" value="NADH OXIDOREDUCTASE HCR"/>
    <property type="match status" value="1"/>
</dbReference>
<dbReference type="PRINTS" id="PR00410">
    <property type="entry name" value="PHEHYDRXLASE"/>
</dbReference>
<evidence type="ECO:0000313" key="5">
    <source>
        <dbReference type="EMBL" id="RUQ88661.1"/>
    </source>
</evidence>
<dbReference type="GO" id="GO:0016491">
    <property type="term" value="F:oxidoreductase activity"/>
    <property type="evidence" value="ECO:0007669"/>
    <property type="project" value="UniProtKB-KW"/>
</dbReference>
<dbReference type="Gene3D" id="3.40.50.80">
    <property type="entry name" value="Nucleotide-binding domain of ferredoxin-NADP reductase (FNR) module"/>
    <property type="match status" value="1"/>
</dbReference>
<dbReference type="CDD" id="cd06189">
    <property type="entry name" value="flavin_oxioreductase"/>
    <property type="match status" value="1"/>
</dbReference>
<dbReference type="Gene3D" id="2.40.30.10">
    <property type="entry name" value="Translation factors"/>
    <property type="match status" value="1"/>
</dbReference>